<dbReference type="PATRIC" id="fig|29423.5.peg.2178"/>
<dbReference type="Gene3D" id="2.170.270.10">
    <property type="entry name" value="SET domain"/>
    <property type="match status" value="1"/>
</dbReference>
<dbReference type="InterPro" id="IPR001214">
    <property type="entry name" value="SET_dom"/>
</dbReference>
<evidence type="ECO:0000313" key="3">
    <source>
        <dbReference type="EMBL" id="KTD36940.1"/>
    </source>
</evidence>
<protein>
    <submittedName>
        <fullName evidence="3">Eukaryotic huntingtin interacting protein B</fullName>
    </submittedName>
</protein>
<dbReference type="PROSITE" id="PS50280">
    <property type="entry name" value="SET"/>
    <property type="match status" value="1"/>
</dbReference>
<proteinExistence type="predicted"/>
<dbReference type="InterPro" id="IPR046341">
    <property type="entry name" value="SET_dom_sf"/>
</dbReference>
<dbReference type="Proteomes" id="UP000054858">
    <property type="component" value="Unassembled WGS sequence"/>
</dbReference>
<comment type="caution">
    <text evidence="3">The sequence shown here is derived from an EMBL/GenBank/DDBJ whole genome shotgun (WGS) entry which is preliminary data.</text>
</comment>
<feature type="domain" description="SET" evidence="2">
    <location>
        <begin position="113"/>
        <end position="235"/>
    </location>
</feature>
<dbReference type="InterPro" id="IPR036770">
    <property type="entry name" value="Ankyrin_rpt-contain_sf"/>
</dbReference>
<dbReference type="NCBIfam" id="NF043024">
    <property type="entry name" value="T4SS_AnkI"/>
    <property type="match status" value="1"/>
</dbReference>
<sequence length="544" mass="62696">MSKFYPYRSVKNPTMPYSLRSKSARTRKSRVRKLPERFRDYTLTSNPFAFQFSLDESSKKRHFDSDHGRAKKGQVNKRGRVKEHDDAVDTESTMYSLGISNMHATDYLPSPLDKPELCAVRPVNLLKAFGGYGLYATVTIPAETCLGEYTGREFTIDEFERYLETEPGANPSYAMDMDNRIIDARIAGNFTRFINFSDSQANVEFREGRRGHQRVVMVVATKPIYAGEQILVDYNKYDEHASKDYYFLNPQDSWQSTWEMYEEHCARYERVRYPIVLDYFHIAETDKVYSTKLGMMVLEGAHLDESVEELADEVNLPYLKMDSHRRILDASETDLFTPLMMACFLGQVENVQWLIEHGACIDQQQNHSGNCPLFFALEGYRRDESRRPIFLEIMRRLILQNANPAVHDRADLTFLHKAISVLAVEDLGLVISWLTSQPDRDFTALYEYLNDQDNDLILHCLKNKLFGQFGLLLSAYPTYFEDNYTKADEEDMAFYTQQFKKATEAYSEAEIECLLECLTGAGIELQDELREAVGLPAASSAIRL</sequence>
<gene>
    <name evidence="3" type="ORF">Loak_2076</name>
</gene>
<dbReference type="SUPFAM" id="SSF82199">
    <property type="entry name" value="SET domain"/>
    <property type="match status" value="1"/>
</dbReference>
<dbReference type="PROSITE" id="PS50088">
    <property type="entry name" value="ANK_REPEAT"/>
    <property type="match status" value="1"/>
</dbReference>
<accession>A0A0W0WX97</accession>
<name>A0A0W0WX97_9GAMM</name>
<evidence type="ECO:0000259" key="2">
    <source>
        <dbReference type="PROSITE" id="PS50280"/>
    </source>
</evidence>
<dbReference type="Pfam" id="PF00023">
    <property type="entry name" value="Ank"/>
    <property type="match status" value="1"/>
</dbReference>
<dbReference type="RefSeq" id="WP_051399004.1">
    <property type="nucleotide sequence ID" value="NZ_LCUA01000001.1"/>
</dbReference>
<dbReference type="InterPro" id="IPR002110">
    <property type="entry name" value="Ankyrin_rpt"/>
</dbReference>
<dbReference type="SMART" id="SM00317">
    <property type="entry name" value="SET"/>
    <property type="match status" value="1"/>
</dbReference>
<dbReference type="EMBL" id="LNYP01000031">
    <property type="protein sequence ID" value="KTD36940.1"/>
    <property type="molecule type" value="Genomic_DNA"/>
</dbReference>
<keyword evidence="1" id="KW-0040">ANK repeat</keyword>
<evidence type="ECO:0000256" key="1">
    <source>
        <dbReference type="PROSITE-ProRule" id="PRU00023"/>
    </source>
</evidence>
<feature type="repeat" description="ANK" evidence="1">
    <location>
        <begin position="334"/>
        <end position="366"/>
    </location>
</feature>
<evidence type="ECO:0000313" key="4">
    <source>
        <dbReference type="Proteomes" id="UP000054858"/>
    </source>
</evidence>
<dbReference type="AlphaFoldDB" id="A0A0W0WX97"/>
<organism evidence="3 4">
    <name type="scientific">Legionella oakridgensis</name>
    <dbReference type="NCBI Taxonomy" id="29423"/>
    <lineage>
        <taxon>Bacteria</taxon>
        <taxon>Pseudomonadati</taxon>
        <taxon>Pseudomonadota</taxon>
        <taxon>Gammaproteobacteria</taxon>
        <taxon>Legionellales</taxon>
        <taxon>Legionellaceae</taxon>
        <taxon>Legionella</taxon>
    </lineage>
</organism>
<reference evidence="3 4" key="1">
    <citation type="submission" date="2015-11" db="EMBL/GenBank/DDBJ databases">
        <title>Genomic analysis of 38 Legionella species identifies large and diverse effector repertoires.</title>
        <authorList>
            <person name="Burstein D."/>
            <person name="Amaro F."/>
            <person name="Zusman T."/>
            <person name="Lifshitz Z."/>
            <person name="Cohen O."/>
            <person name="Gilbert J.A."/>
            <person name="Pupko T."/>
            <person name="Shuman H.A."/>
            <person name="Segal G."/>
        </authorList>
    </citation>
    <scope>NUCLEOTIDE SEQUENCE [LARGE SCALE GENOMIC DNA]</scope>
    <source>
        <strain evidence="3 4">Oak Ridge-10</strain>
    </source>
</reference>
<dbReference type="SUPFAM" id="SSF48403">
    <property type="entry name" value="Ankyrin repeat"/>
    <property type="match status" value="1"/>
</dbReference>
<dbReference type="Pfam" id="PF00856">
    <property type="entry name" value="SET"/>
    <property type="match status" value="1"/>
</dbReference>
<dbReference type="Gene3D" id="1.25.40.20">
    <property type="entry name" value="Ankyrin repeat-containing domain"/>
    <property type="match status" value="1"/>
</dbReference>